<gene>
    <name evidence="3" type="ORF">RND71_021177</name>
</gene>
<feature type="domain" description="Transposase-associated" evidence="2">
    <location>
        <begin position="5"/>
        <end position="79"/>
    </location>
</feature>
<dbReference type="EMBL" id="JAVYJV010000011">
    <property type="protein sequence ID" value="KAK4358948.1"/>
    <property type="molecule type" value="Genomic_DNA"/>
</dbReference>
<sequence length="390" mass="44739">MAPNKQWMELINDRLDNAYIDGVENFLDYAFTRLGDPQLIRCPCIKCGNATSSTRAVVRSHLIVHGIIPSYTLWYHHGERSVPCKSGKGKKVRGLNICKKVLRLKPGEKLRVTFYQNRVVGKNHTSFTRHLGLLVRDRNMCPLRVHSWLDIEEHKLENMWKAVTEKFDSDDMNDQRDHVLQHMRKLWNNWRGLLHKKVKSKSLHGVLKDVPVGVDKSDWTWLVKEHFLSDTFKEASTRNSVNRSKVIMPHRTGSKPHREIIYELGGKDGNPPDMATIFFETRKKDNELVEPETIEKYAEIQELVQSEPSLTNIEVVERCFGPQCKSHVVGFGGGITAKELKGGTTSKAALLEELKAAKKEKESLQKRIERLERIVVRQPSSPPPDQELEA</sequence>
<feature type="coiled-coil region" evidence="1">
    <location>
        <begin position="347"/>
        <end position="374"/>
    </location>
</feature>
<name>A0AAE1RW28_9SOLA</name>
<keyword evidence="4" id="KW-1185">Reference proteome</keyword>
<organism evidence="3 4">
    <name type="scientific">Anisodus tanguticus</name>
    <dbReference type="NCBI Taxonomy" id="243964"/>
    <lineage>
        <taxon>Eukaryota</taxon>
        <taxon>Viridiplantae</taxon>
        <taxon>Streptophyta</taxon>
        <taxon>Embryophyta</taxon>
        <taxon>Tracheophyta</taxon>
        <taxon>Spermatophyta</taxon>
        <taxon>Magnoliopsida</taxon>
        <taxon>eudicotyledons</taxon>
        <taxon>Gunneridae</taxon>
        <taxon>Pentapetalae</taxon>
        <taxon>asterids</taxon>
        <taxon>lamiids</taxon>
        <taxon>Solanales</taxon>
        <taxon>Solanaceae</taxon>
        <taxon>Solanoideae</taxon>
        <taxon>Hyoscyameae</taxon>
        <taxon>Anisodus</taxon>
    </lineage>
</organism>
<dbReference type="PANTHER" id="PTHR33499:SF35">
    <property type="entry name" value="TRANSPOSASE MUDR PLANT DOMAIN-CONTAINING PROTEIN"/>
    <property type="match status" value="1"/>
</dbReference>
<dbReference type="Proteomes" id="UP001291623">
    <property type="component" value="Unassembled WGS sequence"/>
</dbReference>
<comment type="caution">
    <text evidence="3">The sequence shown here is derived from an EMBL/GenBank/DDBJ whole genome shotgun (WGS) entry which is preliminary data.</text>
</comment>
<dbReference type="Pfam" id="PF13963">
    <property type="entry name" value="Transpos_assoc"/>
    <property type="match status" value="1"/>
</dbReference>
<protein>
    <recommendedName>
        <fullName evidence="2">Transposase-associated domain-containing protein</fullName>
    </recommendedName>
</protein>
<dbReference type="Pfam" id="PF03004">
    <property type="entry name" value="Transposase_24"/>
    <property type="match status" value="1"/>
</dbReference>
<evidence type="ECO:0000313" key="3">
    <source>
        <dbReference type="EMBL" id="KAK4358948.1"/>
    </source>
</evidence>
<evidence type="ECO:0000259" key="2">
    <source>
        <dbReference type="Pfam" id="PF13963"/>
    </source>
</evidence>
<proteinExistence type="predicted"/>
<evidence type="ECO:0000313" key="4">
    <source>
        <dbReference type="Proteomes" id="UP001291623"/>
    </source>
</evidence>
<dbReference type="AlphaFoldDB" id="A0AAE1RW28"/>
<accession>A0AAE1RW28</accession>
<dbReference type="InterPro" id="IPR029480">
    <property type="entry name" value="Transpos_assoc"/>
</dbReference>
<reference evidence="3" key="1">
    <citation type="submission" date="2023-12" db="EMBL/GenBank/DDBJ databases">
        <title>Genome assembly of Anisodus tanguticus.</title>
        <authorList>
            <person name="Wang Y.-J."/>
        </authorList>
    </citation>
    <scope>NUCLEOTIDE SEQUENCE</scope>
    <source>
        <strain evidence="3">KB-2021</strain>
        <tissue evidence="3">Leaf</tissue>
    </source>
</reference>
<dbReference type="InterPro" id="IPR004252">
    <property type="entry name" value="Probable_transposase_24"/>
</dbReference>
<dbReference type="PANTHER" id="PTHR33499">
    <property type="entry name" value="OS12G0282400 PROTEIN-RELATED"/>
    <property type="match status" value="1"/>
</dbReference>
<keyword evidence="1" id="KW-0175">Coiled coil</keyword>
<evidence type="ECO:0000256" key="1">
    <source>
        <dbReference type="SAM" id="Coils"/>
    </source>
</evidence>